<dbReference type="SUPFAM" id="SSF57667">
    <property type="entry name" value="beta-beta-alpha zinc fingers"/>
    <property type="match status" value="1"/>
</dbReference>
<feature type="non-terminal residue" evidence="11">
    <location>
        <position position="169"/>
    </location>
</feature>
<dbReference type="PANTHER" id="PTHR45801:SF111">
    <property type="entry name" value="C2H2 AND C2HC ZINC FINGERS SUPERFAMILY PROTEIN"/>
    <property type="match status" value="1"/>
</dbReference>
<evidence type="ECO:0000256" key="9">
    <source>
        <dbReference type="SAM" id="MobiDB-lite"/>
    </source>
</evidence>
<keyword evidence="6" id="KW-0804">Transcription</keyword>
<evidence type="ECO:0000256" key="1">
    <source>
        <dbReference type="ARBA" id="ARBA00004123"/>
    </source>
</evidence>
<dbReference type="InterPro" id="IPR036236">
    <property type="entry name" value="Znf_C2H2_sf"/>
</dbReference>
<dbReference type="PROSITE" id="PS50157">
    <property type="entry name" value="ZINC_FINGER_C2H2_2"/>
    <property type="match status" value="1"/>
</dbReference>
<keyword evidence="7" id="KW-0539">Nucleus</keyword>
<keyword evidence="5" id="KW-0805">Transcription regulation</keyword>
<evidence type="ECO:0000256" key="3">
    <source>
        <dbReference type="ARBA" id="ARBA00022771"/>
    </source>
</evidence>
<dbReference type="EMBL" id="JASCZI010182383">
    <property type="protein sequence ID" value="MED6187779.1"/>
    <property type="molecule type" value="Genomic_DNA"/>
</dbReference>
<evidence type="ECO:0000256" key="8">
    <source>
        <dbReference type="PROSITE-ProRule" id="PRU00042"/>
    </source>
</evidence>
<dbReference type="PROSITE" id="PS00028">
    <property type="entry name" value="ZINC_FINGER_C2H2_1"/>
    <property type="match status" value="1"/>
</dbReference>
<keyword evidence="4" id="KW-0862">Zinc</keyword>
<keyword evidence="12" id="KW-1185">Reference proteome</keyword>
<dbReference type="InterPro" id="IPR052426">
    <property type="entry name" value="Plant_dev_regulator"/>
</dbReference>
<evidence type="ECO:0000256" key="5">
    <source>
        <dbReference type="ARBA" id="ARBA00023015"/>
    </source>
</evidence>
<comment type="subcellular location">
    <subcellularLocation>
        <location evidence="1">Nucleus</location>
    </subcellularLocation>
</comment>
<evidence type="ECO:0000256" key="4">
    <source>
        <dbReference type="ARBA" id="ARBA00022833"/>
    </source>
</evidence>
<dbReference type="Gene3D" id="3.30.160.60">
    <property type="entry name" value="Classic Zinc Finger"/>
    <property type="match status" value="1"/>
</dbReference>
<evidence type="ECO:0000259" key="10">
    <source>
        <dbReference type="PROSITE" id="PS50157"/>
    </source>
</evidence>
<reference evidence="11 12" key="1">
    <citation type="journal article" date="2023" name="Plants (Basel)">
        <title>Bridging the Gap: Combining Genomics and Transcriptomics Approaches to Understand Stylosanthes scabra, an Orphan Legume from the Brazilian Caatinga.</title>
        <authorList>
            <person name="Ferreira-Neto J.R.C."/>
            <person name="da Silva M.D."/>
            <person name="Binneck E."/>
            <person name="de Melo N.F."/>
            <person name="da Silva R.H."/>
            <person name="de Melo A.L.T.M."/>
            <person name="Pandolfi V."/>
            <person name="Bustamante F.O."/>
            <person name="Brasileiro-Vidal A.C."/>
            <person name="Benko-Iseppon A.M."/>
        </authorList>
    </citation>
    <scope>NUCLEOTIDE SEQUENCE [LARGE SCALE GENOMIC DNA]</scope>
    <source>
        <tissue evidence="11">Leaves</tissue>
    </source>
</reference>
<comment type="caution">
    <text evidence="11">The sequence shown here is derived from an EMBL/GenBank/DDBJ whole genome shotgun (WGS) entry which is preliminary data.</text>
</comment>
<evidence type="ECO:0000256" key="7">
    <source>
        <dbReference type="ARBA" id="ARBA00023242"/>
    </source>
</evidence>
<evidence type="ECO:0000256" key="2">
    <source>
        <dbReference type="ARBA" id="ARBA00022723"/>
    </source>
</evidence>
<keyword evidence="3 8" id="KW-0863">Zinc-finger</keyword>
<name>A0ABU6WQW6_9FABA</name>
<evidence type="ECO:0000313" key="12">
    <source>
        <dbReference type="Proteomes" id="UP001341840"/>
    </source>
</evidence>
<gene>
    <name evidence="11" type="ORF">PIB30_079759</name>
</gene>
<proteinExistence type="predicted"/>
<keyword evidence="2" id="KW-0479">Metal-binding</keyword>
<evidence type="ECO:0000313" key="11">
    <source>
        <dbReference type="EMBL" id="MED6187779.1"/>
    </source>
</evidence>
<accession>A0ABU6WQW6</accession>
<sequence>MEGSEASSENDQREVQDHHHELSIMSTKRSYDCTFCKRGFTNSRALGGHMNIHRKERTNAMKAAAATPKTEITATPFVPETSTSSRYCCILEAQGNHEMYLRPSSQEPNHINNPQHAYTFQYEFLKPRNQEILGANLSLQIDQDDDDNDEVRRRIHQEDDIRVDLELRL</sequence>
<feature type="compositionally biased region" description="Basic and acidic residues" evidence="9">
    <location>
        <begin position="10"/>
        <end position="22"/>
    </location>
</feature>
<dbReference type="InterPro" id="IPR013087">
    <property type="entry name" value="Znf_C2H2_type"/>
</dbReference>
<dbReference type="Proteomes" id="UP001341840">
    <property type="component" value="Unassembled WGS sequence"/>
</dbReference>
<organism evidence="11 12">
    <name type="scientific">Stylosanthes scabra</name>
    <dbReference type="NCBI Taxonomy" id="79078"/>
    <lineage>
        <taxon>Eukaryota</taxon>
        <taxon>Viridiplantae</taxon>
        <taxon>Streptophyta</taxon>
        <taxon>Embryophyta</taxon>
        <taxon>Tracheophyta</taxon>
        <taxon>Spermatophyta</taxon>
        <taxon>Magnoliopsida</taxon>
        <taxon>eudicotyledons</taxon>
        <taxon>Gunneridae</taxon>
        <taxon>Pentapetalae</taxon>
        <taxon>rosids</taxon>
        <taxon>fabids</taxon>
        <taxon>Fabales</taxon>
        <taxon>Fabaceae</taxon>
        <taxon>Papilionoideae</taxon>
        <taxon>50 kb inversion clade</taxon>
        <taxon>dalbergioids sensu lato</taxon>
        <taxon>Dalbergieae</taxon>
        <taxon>Pterocarpus clade</taxon>
        <taxon>Stylosanthes</taxon>
    </lineage>
</organism>
<protein>
    <recommendedName>
        <fullName evidence="10">C2H2-type domain-containing protein</fullName>
    </recommendedName>
</protein>
<feature type="region of interest" description="Disordered" evidence="9">
    <location>
        <begin position="1"/>
        <end position="22"/>
    </location>
</feature>
<dbReference type="PANTHER" id="PTHR45801">
    <property type="entry name" value="OS07G0101800 PROTEIN"/>
    <property type="match status" value="1"/>
</dbReference>
<evidence type="ECO:0000256" key="6">
    <source>
        <dbReference type="ARBA" id="ARBA00023163"/>
    </source>
</evidence>
<feature type="domain" description="C2H2-type" evidence="10">
    <location>
        <begin position="31"/>
        <end position="58"/>
    </location>
</feature>